<evidence type="ECO:0000313" key="2">
    <source>
        <dbReference type="EMBL" id="MDJ1484761.1"/>
    </source>
</evidence>
<protein>
    <submittedName>
        <fullName evidence="2">Formimidoylglutamase</fullName>
    </submittedName>
</protein>
<comment type="caution">
    <text evidence="2">The sequence shown here is derived from an EMBL/GenBank/DDBJ whole genome shotgun (WGS) entry which is preliminary data.</text>
</comment>
<reference evidence="2" key="1">
    <citation type="submission" date="2023-05" db="EMBL/GenBank/DDBJ databases">
        <authorList>
            <person name="Zhang X."/>
        </authorList>
    </citation>
    <scope>NUCLEOTIDE SEQUENCE</scope>
    <source>
        <strain evidence="2">YF14B1</strain>
    </source>
</reference>
<comment type="similarity">
    <text evidence="1">Belongs to the arginase family.</text>
</comment>
<dbReference type="SUPFAM" id="SSF52768">
    <property type="entry name" value="Arginase/deacetylase"/>
    <property type="match status" value="1"/>
</dbReference>
<dbReference type="Proteomes" id="UP001241110">
    <property type="component" value="Unassembled WGS sequence"/>
</dbReference>
<name>A0AAE3QTP7_9BACT</name>
<dbReference type="GO" id="GO:0016813">
    <property type="term" value="F:hydrolase activity, acting on carbon-nitrogen (but not peptide) bonds, in linear amidines"/>
    <property type="evidence" value="ECO:0007669"/>
    <property type="project" value="UniProtKB-ARBA"/>
</dbReference>
<evidence type="ECO:0000256" key="1">
    <source>
        <dbReference type="PROSITE-ProRule" id="PRU00742"/>
    </source>
</evidence>
<proteinExistence type="inferred from homology"/>
<dbReference type="InterPro" id="IPR023696">
    <property type="entry name" value="Ureohydrolase_dom_sf"/>
</dbReference>
<dbReference type="GO" id="GO:0046872">
    <property type="term" value="F:metal ion binding"/>
    <property type="evidence" value="ECO:0007669"/>
    <property type="project" value="InterPro"/>
</dbReference>
<dbReference type="RefSeq" id="WP_313986433.1">
    <property type="nucleotide sequence ID" value="NZ_JASJOS010000016.1"/>
</dbReference>
<dbReference type="InterPro" id="IPR006035">
    <property type="entry name" value="Ureohydrolase"/>
</dbReference>
<organism evidence="2 3">
    <name type="scientific">Xanthocytophaga flava</name>
    <dbReference type="NCBI Taxonomy" id="3048013"/>
    <lineage>
        <taxon>Bacteria</taxon>
        <taxon>Pseudomonadati</taxon>
        <taxon>Bacteroidota</taxon>
        <taxon>Cytophagia</taxon>
        <taxon>Cytophagales</taxon>
        <taxon>Rhodocytophagaceae</taxon>
        <taxon>Xanthocytophaga</taxon>
    </lineage>
</organism>
<dbReference type="Gene3D" id="3.40.800.10">
    <property type="entry name" value="Ureohydrolase domain"/>
    <property type="match status" value="1"/>
</dbReference>
<dbReference type="Pfam" id="PF00491">
    <property type="entry name" value="Arginase"/>
    <property type="match status" value="1"/>
</dbReference>
<evidence type="ECO:0000313" key="3">
    <source>
        <dbReference type="Proteomes" id="UP001241110"/>
    </source>
</evidence>
<dbReference type="AlphaFoldDB" id="A0AAE3QTP7"/>
<dbReference type="PROSITE" id="PS51409">
    <property type="entry name" value="ARGINASE_2"/>
    <property type="match status" value="1"/>
</dbReference>
<dbReference type="EMBL" id="JASJOS010000016">
    <property type="protein sequence ID" value="MDJ1484761.1"/>
    <property type="molecule type" value="Genomic_DNA"/>
</dbReference>
<accession>A0AAE3QTP7</accession>
<gene>
    <name evidence="2" type="ORF">QNI16_29950</name>
</gene>
<dbReference type="CDD" id="cd09988">
    <property type="entry name" value="Formimidoylglutamase"/>
    <property type="match status" value="1"/>
</dbReference>
<sequence>MKHFYAYEAVDSKPYIRYREGETKLGEQIVISKAGIANNCQFVLLGIKEDIGVKANLGVGGANTVWDSFLSAFLNIQSTDLFTGKEVQLLGYFDFTEPVHSSDPYIYRKQVEDIDSEVEALVMNIVKQNKIPIVIGGSHANAYPIIKGVYMGLQHLYPLSHSSINCINLDAHADFRQKEGRHSGNGFRYAYEEKFLKKYAIVGLHENYNPQTIITEIKQNADIWFCFWEDIFLREKLSFKDTVYSAIEFTNDTLAGIELDLDCIEDVLSSAMTPSGISATLARWYLYTTALQCTVAYLHICEGATQLTDGRKDPTTGKLISYLVSDFVKGFLEK</sequence>